<dbReference type="Pfam" id="PF04616">
    <property type="entry name" value="Glyco_hydro_43"/>
    <property type="match status" value="1"/>
</dbReference>
<feature type="active site" description="Proton donor" evidence="6">
    <location>
        <position position="230"/>
    </location>
</feature>
<feature type="chain" id="PRO_5042133408" description="Endo-1,5-alpha-L-arabinanase A" evidence="9">
    <location>
        <begin position="23"/>
        <end position="330"/>
    </location>
</feature>
<dbReference type="InterPro" id="IPR050727">
    <property type="entry name" value="GH43_arabinanases"/>
</dbReference>
<dbReference type="GO" id="GO:0004553">
    <property type="term" value="F:hydrolase activity, hydrolyzing O-glycosyl compounds"/>
    <property type="evidence" value="ECO:0007669"/>
    <property type="project" value="InterPro"/>
</dbReference>
<gene>
    <name evidence="10" type="ORF">MKZ38_002165</name>
</gene>
<evidence type="ECO:0000256" key="1">
    <source>
        <dbReference type="ARBA" id="ARBA00004834"/>
    </source>
</evidence>
<evidence type="ECO:0000256" key="4">
    <source>
        <dbReference type="ARBA" id="ARBA00023295"/>
    </source>
</evidence>
<name>A0AAD5WQZ4_9PEZI</name>
<dbReference type="SUPFAM" id="SSF75005">
    <property type="entry name" value="Arabinanase/levansucrase/invertase"/>
    <property type="match status" value="1"/>
</dbReference>
<keyword evidence="4 8" id="KW-0326">Glycosidase</keyword>
<dbReference type="AlphaFoldDB" id="A0AAD5WQZ4"/>
<dbReference type="InterPro" id="IPR023296">
    <property type="entry name" value="Glyco_hydro_beta-prop_sf"/>
</dbReference>
<feature type="site" description="Important for catalytic activity, responsible for pKa modulation of the active site Glu and correct orientation of both the proton donor and substrate" evidence="7">
    <location>
        <position position="159"/>
    </location>
</feature>
<dbReference type="InterPro" id="IPR006710">
    <property type="entry name" value="Glyco_hydro_43"/>
</dbReference>
<evidence type="ECO:0000256" key="7">
    <source>
        <dbReference type="PIRSR" id="PIRSR606710-2"/>
    </source>
</evidence>
<evidence type="ECO:0000256" key="5">
    <source>
        <dbReference type="ARBA" id="ARBA00042202"/>
    </source>
</evidence>
<evidence type="ECO:0000313" key="10">
    <source>
        <dbReference type="EMBL" id="KAJ2900981.1"/>
    </source>
</evidence>
<proteinExistence type="inferred from homology"/>
<dbReference type="EMBL" id="JAKWBI020000163">
    <property type="protein sequence ID" value="KAJ2900981.1"/>
    <property type="molecule type" value="Genomic_DNA"/>
</dbReference>
<evidence type="ECO:0000256" key="6">
    <source>
        <dbReference type="PIRSR" id="PIRSR606710-1"/>
    </source>
</evidence>
<dbReference type="Gene3D" id="2.115.10.20">
    <property type="entry name" value="Glycosyl hydrolase domain, family 43"/>
    <property type="match status" value="1"/>
</dbReference>
<evidence type="ECO:0000256" key="9">
    <source>
        <dbReference type="SAM" id="SignalP"/>
    </source>
</evidence>
<comment type="pathway">
    <text evidence="1">Glycan metabolism; L-arabinan degradation.</text>
</comment>
<evidence type="ECO:0000256" key="2">
    <source>
        <dbReference type="ARBA" id="ARBA00009865"/>
    </source>
</evidence>
<keyword evidence="11" id="KW-1185">Reference proteome</keyword>
<sequence>MPSLSPMTILPLRLFVPTLATAVPFLTRRIPDINYAASGINHFPDPSILQVDGVWYAYATTYGGNNVQIATSTDYATWTHLDSDGLPAVGAWADQGAPAVWAPDVVVNDYGGYVLYYSAKLPDAALHCVGAAAADSPEGPFSAFDEVFACPTAQGGAIDADGFQDSDGTRYVVYKMDGNAIGNGGNCGNSVEPIVATPIMLQKVSGDGHSKSGDAVQILDRGEADGPLVEAPSLMRSDDGKYVLFFSSNCYSSEWYDISYAMADSVSGPYTKSGPFAVTGTSGLYAPGGLDVATDGTHVSFHAGNINTEGRAMYTAQITIDSGGLWVYTI</sequence>
<dbReference type="PANTHER" id="PTHR43301:SF3">
    <property type="entry name" value="ARABINAN ENDO-1,5-ALPHA-L-ARABINOSIDASE A-RELATED"/>
    <property type="match status" value="1"/>
</dbReference>
<comment type="caution">
    <text evidence="10">The sequence shown here is derived from an EMBL/GenBank/DDBJ whole genome shotgun (WGS) entry which is preliminary data.</text>
</comment>
<keyword evidence="9" id="KW-0732">Signal</keyword>
<accession>A0AAD5WQZ4</accession>
<evidence type="ECO:0000313" key="11">
    <source>
        <dbReference type="Proteomes" id="UP001201980"/>
    </source>
</evidence>
<protein>
    <recommendedName>
        <fullName evidence="5">Endo-1,5-alpha-L-arabinanase A</fullName>
    </recommendedName>
</protein>
<dbReference type="PANTHER" id="PTHR43301">
    <property type="entry name" value="ARABINAN ENDO-1,5-ALPHA-L-ARABINOSIDASE"/>
    <property type="match status" value="1"/>
</dbReference>
<evidence type="ECO:0000256" key="3">
    <source>
        <dbReference type="ARBA" id="ARBA00022801"/>
    </source>
</evidence>
<keyword evidence="3 8" id="KW-0378">Hydrolase</keyword>
<feature type="active site" description="Proton acceptor" evidence="6">
    <location>
        <position position="45"/>
    </location>
</feature>
<evidence type="ECO:0000256" key="8">
    <source>
        <dbReference type="RuleBase" id="RU361187"/>
    </source>
</evidence>
<dbReference type="Proteomes" id="UP001201980">
    <property type="component" value="Unassembled WGS sequence"/>
</dbReference>
<organism evidence="10 11">
    <name type="scientific">Zalerion maritima</name>
    <dbReference type="NCBI Taxonomy" id="339359"/>
    <lineage>
        <taxon>Eukaryota</taxon>
        <taxon>Fungi</taxon>
        <taxon>Dikarya</taxon>
        <taxon>Ascomycota</taxon>
        <taxon>Pezizomycotina</taxon>
        <taxon>Sordariomycetes</taxon>
        <taxon>Lulworthiomycetidae</taxon>
        <taxon>Lulworthiales</taxon>
        <taxon>Lulworthiaceae</taxon>
        <taxon>Zalerion</taxon>
    </lineage>
</organism>
<comment type="similarity">
    <text evidence="2 8">Belongs to the glycosyl hydrolase 43 family.</text>
</comment>
<dbReference type="GO" id="GO:0005975">
    <property type="term" value="P:carbohydrate metabolic process"/>
    <property type="evidence" value="ECO:0007669"/>
    <property type="project" value="InterPro"/>
</dbReference>
<reference evidence="10" key="1">
    <citation type="submission" date="2022-07" db="EMBL/GenBank/DDBJ databases">
        <title>Draft genome sequence of Zalerion maritima ATCC 34329, a (micro)plastics degrading marine fungus.</title>
        <authorList>
            <person name="Paco A."/>
            <person name="Goncalves M.F.M."/>
            <person name="Rocha-Santos T.A.P."/>
            <person name="Alves A."/>
        </authorList>
    </citation>
    <scope>NUCLEOTIDE SEQUENCE</scope>
    <source>
        <strain evidence="10">ATCC 34329</strain>
    </source>
</reference>
<dbReference type="CDD" id="cd08999">
    <property type="entry name" value="GH43_ABN-like"/>
    <property type="match status" value="1"/>
</dbReference>
<feature type="signal peptide" evidence="9">
    <location>
        <begin position="1"/>
        <end position="22"/>
    </location>
</feature>